<reference evidence="2 3" key="1">
    <citation type="submission" date="2016-11" db="EMBL/GenBank/DDBJ databases">
        <title>Draft Genome Sequences of Nine Cyanobacterial Strains from Diverse Habitats.</title>
        <authorList>
            <person name="Zhu T."/>
            <person name="Hou S."/>
            <person name="Lu X."/>
            <person name="Hess W.R."/>
        </authorList>
    </citation>
    <scope>NUCLEOTIDE SEQUENCE [LARGE SCALE GENOMIC DNA]</scope>
    <source>
        <strain evidence="2 3">5.2 s.c.1</strain>
    </source>
</reference>
<dbReference type="EMBL" id="MRCC01000032">
    <property type="protein sequence ID" value="OKH20935.1"/>
    <property type="molecule type" value="Genomic_DNA"/>
</dbReference>
<keyword evidence="3" id="KW-1185">Reference proteome</keyword>
<dbReference type="InterPro" id="IPR048711">
    <property type="entry name" value="WHD_Rv2258c"/>
</dbReference>
<dbReference type="Pfam" id="PF21320">
    <property type="entry name" value="WHD_Rv2258c"/>
    <property type="match status" value="1"/>
</dbReference>
<evidence type="ECO:0000313" key="3">
    <source>
        <dbReference type="Proteomes" id="UP000185984"/>
    </source>
</evidence>
<name>A0A1U7HBN0_9CHRO</name>
<dbReference type="AlphaFoldDB" id="A0A1U7HBN0"/>
<protein>
    <recommendedName>
        <fullName evidence="1">S-adenosylmethionine-dependent methyltransferase Rv2258c-like winged HTH domain-containing protein</fullName>
    </recommendedName>
</protein>
<dbReference type="Proteomes" id="UP000185984">
    <property type="component" value="Unassembled WGS sequence"/>
</dbReference>
<evidence type="ECO:0000259" key="1">
    <source>
        <dbReference type="Pfam" id="PF21320"/>
    </source>
</evidence>
<dbReference type="RefSeq" id="WP_073551670.1">
    <property type="nucleotide sequence ID" value="NZ_MRCC01000032.1"/>
</dbReference>
<evidence type="ECO:0000313" key="2">
    <source>
        <dbReference type="EMBL" id="OKH20935.1"/>
    </source>
</evidence>
<organism evidence="2 3">
    <name type="scientific">Chroogloeocystis siderophila 5.2 s.c.1</name>
    <dbReference type="NCBI Taxonomy" id="247279"/>
    <lineage>
        <taxon>Bacteria</taxon>
        <taxon>Bacillati</taxon>
        <taxon>Cyanobacteriota</taxon>
        <taxon>Cyanophyceae</taxon>
        <taxon>Oscillatoriophycideae</taxon>
        <taxon>Chroococcales</taxon>
        <taxon>Chroococcaceae</taxon>
        <taxon>Chroogloeocystis</taxon>
    </lineage>
</organism>
<accession>A0A1U7HBN0</accession>
<feature type="domain" description="S-adenosylmethionine-dependent methyltransferase Rv2258c-like winged HTH" evidence="1">
    <location>
        <begin position="18"/>
        <end position="63"/>
    </location>
</feature>
<gene>
    <name evidence="2" type="ORF">NIES1031_22535</name>
</gene>
<sequence length="72" mass="8336">MIERLLKSVAGTFDIFTIYIGDRLGFYQALADGWLTSTELATQTNAVERYVREWFEQQTVTGINVFMIWVIP</sequence>
<comment type="caution">
    <text evidence="2">The sequence shown here is derived from an EMBL/GenBank/DDBJ whole genome shotgun (WGS) entry which is preliminary data.</text>
</comment>
<proteinExistence type="predicted"/>
<dbReference type="STRING" id="247279.NIES1031_22535"/>